<dbReference type="RefSeq" id="WP_338155788.1">
    <property type="nucleotide sequence ID" value="NZ_CP086395.1"/>
</dbReference>
<dbReference type="PROSITE" id="PS51898">
    <property type="entry name" value="TYR_RECOMBINASE"/>
    <property type="match status" value="1"/>
</dbReference>
<evidence type="ECO:0000313" key="3">
    <source>
        <dbReference type="EMBL" id="USJ21499.1"/>
    </source>
</evidence>
<sequence>MSKPLYSHIFRHSHVSLLAELNLPLKTIMERVGHSNANTTL</sequence>
<reference evidence="3" key="1">
    <citation type="journal article" date="2022" name="Front. Microbiol.">
        <title>Feed Insects as a Reservoir of Granadaene-Producing Lactococci.</title>
        <authorList>
            <person name="Neuzil-Bunesova V."/>
            <person name="Ramirez Garcia A."/>
            <person name="Modrackova N."/>
            <person name="Makovska M."/>
            <person name="Sabolova M."/>
            <person name="Sproer C."/>
            <person name="Bunk B."/>
            <person name="Blom J."/>
            <person name="Schwab C."/>
        </authorList>
    </citation>
    <scope>NUCLEOTIDE SEQUENCE</scope>
    <source>
        <strain evidence="3">I4/6O</strain>
    </source>
</reference>
<organism evidence="3 4">
    <name type="scientific">Lactococcus formosensis</name>
    <dbReference type="NCBI Taxonomy" id="1281486"/>
    <lineage>
        <taxon>Bacteria</taxon>
        <taxon>Bacillati</taxon>
        <taxon>Bacillota</taxon>
        <taxon>Bacilli</taxon>
        <taxon>Lactobacillales</taxon>
        <taxon>Streptococcaceae</taxon>
        <taxon>Lactococcus</taxon>
    </lineage>
</organism>
<name>A0A9Q8Y5E0_9LACT</name>
<protein>
    <submittedName>
        <fullName evidence="3">Tyrosine-type recombinase/integrase</fullName>
    </submittedName>
</protein>
<evidence type="ECO:0000256" key="1">
    <source>
        <dbReference type="ARBA" id="ARBA00023172"/>
    </source>
</evidence>
<gene>
    <name evidence="3" type="ORF">LMK00_03555</name>
</gene>
<dbReference type="InterPro" id="IPR002104">
    <property type="entry name" value="Integrase_catalytic"/>
</dbReference>
<dbReference type="InterPro" id="IPR013762">
    <property type="entry name" value="Integrase-like_cat_sf"/>
</dbReference>
<dbReference type="AlphaFoldDB" id="A0A9Q8Y5E0"/>
<accession>A0A9Q8Y5E0</accession>
<evidence type="ECO:0000259" key="2">
    <source>
        <dbReference type="PROSITE" id="PS51898"/>
    </source>
</evidence>
<keyword evidence="1" id="KW-0233">DNA recombination</keyword>
<dbReference type="GO" id="GO:0015074">
    <property type="term" value="P:DNA integration"/>
    <property type="evidence" value="ECO:0007669"/>
    <property type="project" value="InterPro"/>
</dbReference>
<dbReference type="InterPro" id="IPR011010">
    <property type="entry name" value="DNA_brk_join_enz"/>
</dbReference>
<dbReference type="SUPFAM" id="SSF56349">
    <property type="entry name" value="DNA breaking-rejoining enzymes"/>
    <property type="match status" value="1"/>
</dbReference>
<evidence type="ECO:0000313" key="4">
    <source>
        <dbReference type="Proteomes" id="UP001056730"/>
    </source>
</evidence>
<dbReference type="EMBL" id="CP086395">
    <property type="protein sequence ID" value="USJ21499.1"/>
    <property type="molecule type" value="Genomic_DNA"/>
</dbReference>
<dbReference type="Gene3D" id="1.10.443.10">
    <property type="entry name" value="Intergrase catalytic core"/>
    <property type="match status" value="1"/>
</dbReference>
<dbReference type="GO" id="GO:0006310">
    <property type="term" value="P:DNA recombination"/>
    <property type="evidence" value="ECO:0007669"/>
    <property type="project" value="UniProtKB-KW"/>
</dbReference>
<dbReference type="KEGG" id="lfo:LMK00_03555"/>
<dbReference type="GO" id="GO:0003677">
    <property type="term" value="F:DNA binding"/>
    <property type="evidence" value="ECO:0007669"/>
    <property type="project" value="InterPro"/>
</dbReference>
<proteinExistence type="predicted"/>
<dbReference type="Proteomes" id="UP001056730">
    <property type="component" value="Chromosome"/>
</dbReference>
<feature type="domain" description="Tyr recombinase" evidence="2">
    <location>
        <begin position="1"/>
        <end position="41"/>
    </location>
</feature>